<protein>
    <recommendedName>
        <fullName evidence="6">Ketoreductase (KR) domain-containing protein</fullName>
    </recommendedName>
</protein>
<dbReference type="eggNOG" id="ENOG502SCQX">
    <property type="taxonomic scope" value="Eukaryota"/>
</dbReference>
<gene>
    <name evidence="4" type="ORF">PFL1_05799</name>
</gene>
<dbReference type="AlphaFoldDB" id="A0A061H1I8"/>
<dbReference type="OrthoDB" id="9876299at2759"/>
<evidence type="ECO:0000256" key="1">
    <source>
        <dbReference type="ARBA" id="ARBA00006484"/>
    </source>
</evidence>
<feature type="compositionally biased region" description="Polar residues" evidence="3">
    <location>
        <begin position="380"/>
        <end position="389"/>
    </location>
</feature>
<feature type="region of interest" description="Disordered" evidence="3">
    <location>
        <begin position="321"/>
        <end position="397"/>
    </location>
</feature>
<accession>A0A061H1I8</accession>
<keyword evidence="2" id="KW-0560">Oxidoreductase</keyword>
<comment type="similarity">
    <text evidence="1">Belongs to the short-chain dehydrogenases/reductases (SDR) family.</text>
</comment>
<evidence type="ECO:0008006" key="6">
    <source>
        <dbReference type="Google" id="ProtNLM"/>
    </source>
</evidence>
<dbReference type="Gene3D" id="3.40.50.720">
    <property type="entry name" value="NAD(P)-binding Rossmann-like Domain"/>
    <property type="match status" value="1"/>
</dbReference>
<dbReference type="PANTHER" id="PTHR24320:SF148">
    <property type="entry name" value="NAD(P)-BINDING ROSSMANN-FOLD SUPERFAMILY PROTEIN"/>
    <property type="match status" value="1"/>
</dbReference>
<dbReference type="Proteomes" id="UP000053664">
    <property type="component" value="Unassembled WGS sequence"/>
</dbReference>
<proteinExistence type="inferred from homology"/>
<evidence type="ECO:0000256" key="2">
    <source>
        <dbReference type="ARBA" id="ARBA00023002"/>
    </source>
</evidence>
<dbReference type="PANTHER" id="PTHR24320">
    <property type="entry name" value="RETINOL DEHYDROGENASE"/>
    <property type="match status" value="1"/>
</dbReference>
<dbReference type="GO" id="GO:0016491">
    <property type="term" value="F:oxidoreductase activity"/>
    <property type="evidence" value="ECO:0007669"/>
    <property type="project" value="UniProtKB-KW"/>
</dbReference>
<evidence type="ECO:0000256" key="3">
    <source>
        <dbReference type="SAM" id="MobiDB-lite"/>
    </source>
</evidence>
<evidence type="ECO:0000313" key="4">
    <source>
        <dbReference type="EMBL" id="EPQ26477.1"/>
    </source>
</evidence>
<dbReference type="SUPFAM" id="SSF51735">
    <property type="entry name" value="NAD(P)-binding Rossmann-fold domains"/>
    <property type="match status" value="1"/>
</dbReference>
<dbReference type="GeneID" id="19319884"/>
<organism evidence="4 5">
    <name type="scientific">Pseudozyma flocculosa PF-1</name>
    <dbReference type="NCBI Taxonomy" id="1277687"/>
    <lineage>
        <taxon>Eukaryota</taxon>
        <taxon>Fungi</taxon>
        <taxon>Dikarya</taxon>
        <taxon>Basidiomycota</taxon>
        <taxon>Ustilaginomycotina</taxon>
        <taxon>Ustilaginomycetes</taxon>
        <taxon>Ustilaginales</taxon>
        <taxon>Ustilaginaceae</taxon>
        <taxon>Pseudozyma</taxon>
    </lineage>
</organism>
<dbReference type="EMBL" id="KE361644">
    <property type="protein sequence ID" value="EPQ26477.1"/>
    <property type="molecule type" value="Genomic_DNA"/>
</dbReference>
<evidence type="ECO:0000313" key="5">
    <source>
        <dbReference type="Proteomes" id="UP000053664"/>
    </source>
</evidence>
<name>A0A061H1I8_9BASI</name>
<sequence length="397" mass="42824">MSINRITKTIVATGGHSGLGLEALKSLLNSPYTSTTNCHLILFARDPSADHCQRARRELLQNASASPDKSLTVDLRRMDLASLASVRTAAASLCNELKQAHGGRIDLLLLNAAVAKSQRLLVQDDDDHSAHPDQLKDAQARYEMTACVNHVAHLVLLKELEPAILRFASHPASMAGISPSPPKTRIVFTGSALHRSVKDTAALDDLFAASQHERPAADWSLMRSYGHSKFLQMLGIRAYRRKLAQTLEQHGKSSHRAVDIVVVQPGFVPSTGLSRETGWLSRLAMSYILPLFPFATSPTQAGSWIARACYVDLDQDAATAQTPAASHDGDTDGDDADGWTSNEGTVRAALLEKAGPDQAFARPDKRTADVTLQDKWWPTTCDSAGTGQPVSPADPLG</sequence>
<dbReference type="InterPro" id="IPR036291">
    <property type="entry name" value="NAD(P)-bd_dom_sf"/>
</dbReference>
<dbReference type="RefSeq" id="XP_007881528.1">
    <property type="nucleotide sequence ID" value="XM_007883337.1"/>
</dbReference>
<dbReference type="KEGG" id="pfp:PFL1_05799"/>
<reference evidence="4 5" key="1">
    <citation type="journal article" date="2013" name="Plant Cell">
        <title>The transition from a phytopathogenic smut ancestor to an anamorphic biocontrol agent deciphered by comparative whole-genome analysis.</title>
        <authorList>
            <person name="Lefebvre F."/>
            <person name="Joly D.L."/>
            <person name="Labbe C."/>
            <person name="Teichmann B."/>
            <person name="Linning R."/>
            <person name="Belzile F."/>
            <person name="Bakkeren G."/>
            <person name="Belanger R.R."/>
        </authorList>
    </citation>
    <scope>NUCLEOTIDE SEQUENCE [LARGE SCALE GENOMIC DNA]</scope>
    <source>
        <strain evidence="4 5">PF-1</strain>
    </source>
</reference>
<dbReference type="HOGENOM" id="CLU_055321_0_0_1"/>